<keyword evidence="3" id="KW-1185">Reference proteome</keyword>
<dbReference type="AlphaFoldDB" id="A0ABC9CWA4"/>
<reference evidence="2 3" key="2">
    <citation type="submission" date="2024-10" db="EMBL/GenBank/DDBJ databases">
        <authorList>
            <person name="Ryan C."/>
        </authorList>
    </citation>
    <scope>NUCLEOTIDE SEQUENCE [LARGE SCALE GENOMIC DNA]</scope>
</reference>
<dbReference type="Proteomes" id="UP001497457">
    <property type="component" value="Chromosome 30rd"/>
</dbReference>
<gene>
    <name evidence="2" type="ORF">URODEC1_LOCUS78977</name>
</gene>
<name>A0ABC9CWA4_9POAL</name>
<evidence type="ECO:0000256" key="1">
    <source>
        <dbReference type="SAM" id="MobiDB-lite"/>
    </source>
</evidence>
<proteinExistence type="predicted"/>
<sequence length="215" mass="23930">MPSAPRTESACGIPRPNQSSTIHPPRPRSSKISAYRSPPRSRLSHTAGHIVLAGARAASKQLEFLSTGKQSPMAMVASTSFAYHKPRLAVACRKNKDGRDKEKEKEHKHPFKVVEITPPPRCLGVRCFPTVRASFLSVHSSTFPSSDAYMPQLSCRNIHCGESVTIEGQAYTVSAVTHRYQLRKGRYEPSEKRLDVLSTGRYILNLYLQNLLDQS</sequence>
<reference evidence="3" key="1">
    <citation type="submission" date="2024-06" db="EMBL/GenBank/DDBJ databases">
        <authorList>
            <person name="Ryan C."/>
        </authorList>
    </citation>
    <scope>NUCLEOTIDE SEQUENCE [LARGE SCALE GENOMIC DNA]</scope>
</reference>
<evidence type="ECO:0000313" key="2">
    <source>
        <dbReference type="EMBL" id="CAL5026797.1"/>
    </source>
</evidence>
<organism evidence="2 3">
    <name type="scientific">Urochloa decumbens</name>
    <dbReference type="NCBI Taxonomy" id="240449"/>
    <lineage>
        <taxon>Eukaryota</taxon>
        <taxon>Viridiplantae</taxon>
        <taxon>Streptophyta</taxon>
        <taxon>Embryophyta</taxon>
        <taxon>Tracheophyta</taxon>
        <taxon>Spermatophyta</taxon>
        <taxon>Magnoliopsida</taxon>
        <taxon>Liliopsida</taxon>
        <taxon>Poales</taxon>
        <taxon>Poaceae</taxon>
        <taxon>PACMAD clade</taxon>
        <taxon>Panicoideae</taxon>
        <taxon>Panicodae</taxon>
        <taxon>Paniceae</taxon>
        <taxon>Melinidinae</taxon>
        <taxon>Urochloa</taxon>
    </lineage>
</organism>
<protein>
    <submittedName>
        <fullName evidence="2">Uncharacterized protein</fullName>
    </submittedName>
</protein>
<feature type="region of interest" description="Disordered" evidence="1">
    <location>
        <begin position="1"/>
        <end position="43"/>
    </location>
</feature>
<evidence type="ECO:0000313" key="3">
    <source>
        <dbReference type="Proteomes" id="UP001497457"/>
    </source>
</evidence>
<dbReference type="PANTHER" id="PTHR36397">
    <property type="entry name" value="OSJNBA0081L15.1 PROTEIN"/>
    <property type="match status" value="1"/>
</dbReference>
<dbReference type="PANTHER" id="PTHR36397:SF1">
    <property type="entry name" value="OS04G0482900 PROTEIN"/>
    <property type="match status" value="1"/>
</dbReference>
<accession>A0ABC9CWA4</accession>
<dbReference type="EMBL" id="OZ075140">
    <property type="protein sequence ID" value="CAL5026797.1"/>
    <property type="molecule type" value="Genomic_DNA"/>
</dbReference>